<evidence type="ECO:0000313" key="3">
    <source>
        <dbReference type="Proteomes" id="UP001283361"/>
    </source>
</evidence>
<dbReference type="Proteomes" id="UP001283361">
    <property type="component" value="Unassembled WGS sequence"/>
</dbReference>
<evidence type="ECO:0000256" key="1">
    <source>
        <dbReference type="SAM" id="SignalP"/>
    </source>
</evidence>
<dbReference type="EMBL" id="JAWDGP010002489">
    <property type="protein sequence ID" value="KAK3782750.1"/>
    <property type="molecule type" value="Genomic_DNA"/>
</dbReference>
<accession>A0AAE1A7L5</accession>
<name>A0AAE1A7L5_9GAST</name>
<sequence length="88" mass="9707">MNWEIWSLWGSAVLWTGVLSPAVTASGAKTDKAPNGKQLHNFMSSKGQLYQDFMLIGALVDFIRRQLGPSTCTGQLKRAVATRRISHC</sequence>
<dbReference type="AlphaFoldDB" id="A0AAE1A7L5"/>
<feature type="signal peptide" evidence="1">
    <location>
        <begin position="1"/>
        <end position="25"/>
    </location>
</feature>
<keyword evidence="3" id="KW-1185">Reference proteome</keyword>
<reference evidence="2" key="1">
    <citation type="journal article" date="2023" name="G3 (Bethesda)">
        <title>A reference genome for the long-term kleptoplast-retaining sea slug Elysia crispata morphotype clarki.</title>
        <authorList>
            <person name="Eastman K.E."/>
            <person name="Pendleton A.L."/>
            <person name="Shaikh M.A."/>
            <person name="Suttiyut T."/>
            <person name="Ogas R."/>
            <person name="Tomko P."/>
            <person name="Gavelis G."/>
            <person name="Widhalm J.R."/>
            <person name="Wisecaver J.H."/>
        </authorList>
    </citation>
    <scope>NUCLEOTIDE SEQUENCE</scope>
    <source>
        <strain evidence="2">ECLA1</strain>
    </source>
</reference>
<gene>
    <name evidence="2" type="ORF">RRG08_037749</name>
</gene>
<keyword evidence="1" id="KW-0732">Signal</keyword>
<protein>
    <submittedName>
        <fullName evidence="2">Uncharacterized protein</fullName>
    </submittedName>
</protein>
<evidence type="ECO:0000313" key="2">
    <source>
        <dbReference type="EMBL" id="KAK3782750.1"/>
    </source>
</evidence>
<comment type="caution">
    <text evidence="2">The sequence shown here is derived from an EMBL/GenBank/DDBJ whole genome shotgun (WGS) entry which is preliminary data.</text>
</comment>
<proteinExistence type="predicted"/>
<organism evidence="2 3">
    <name type="scientific">Elysia crispata</name>
    <name type="common">lettuce slug</name>
    <dbReference type="NCBI Taxonomy" id="231223"/>
    <lineage>
        <taxon>Eukaryota</taxon>
        <taxon>Metazoa</taxon>
        <taxon>Spiralia</taxon>
        <taxon>Lophotrochozoa</taxon>
        <taxon>Mollusca</taxon>
        <taxon>Gastropoda</taxon>
        <taxon>Heterobranchia</taxon>
        <taxon>Euthyneura</taxon>
        <taxon>Panpulmonata</taxon>
        <taxon>Sacoglossa</taxon>
        <taxon>Placobranchoidea</taxon>
        <taxon>Plakobranchidae</taxon>
        <taxon>Elysia</taxon>
    </lineage>
</organism>
<feature type="chain" id="PRO_5042149205" evidence="1">
    <location>
        <begin position="26"/>
        <end position="88"/>
    </location>
</feature>